<reference evidence="10" key="1">
    <citation type="submission" date="2023-06" db="EMBL/GenBank/DDBJ databases">
        <authorList>
            <person name="Delattre M."/>
        </authorList>
    </citation>
    <scope>NUCLEOTIDE SEQUENCE</scope>
    <source>
        <strain evidence="10">AF72</strain>
    </source>
</reference>
<feature type="transmembrane region" description="Helical" evidence="7">
    <location>
        <begin position="481"/>
        <end position="506"/>
    </location>
</feature>
<comment type="similarity">
    <text evidence="7">Belongs to the DHHC palmitoyltransferase family.</text>
</comment>
<comment type="domain">
    <text evidence="7">The DHHC domain is required for palmitoyltransferase activity.</text>
</comment>
<feature type="non-terminal residue" evidence="10">
    <location>
        <position position="1"/>
    </location>
</feature>
<feature type="compositionally biased region" description="Low complexity" evidence="8">
    <location>
        <begin position="235"/>
        <end position="249"/>
    </location>
</feature>
<evidence type="ECO:0000313" key="11">
    <source>
        <dbReference type="Proteomes" id="UP001177023"/>
    </source>
</evidence>
<keyword evidence="6 7" id="KW-0012">Acyltransferase</keyword>
<evidence type="ECO:0000256" key="3">
    <source>
        <dbReference type="ARBA" id="ARBA00022692"/>
    </source>
</evidence>
<gene>
    <name evidence="10" type="ORF">MSPICULIGERA_LOCUS17318</name>
</gene>
<comment type="subcellular location">
    <subcellularLocation>
        <location evidence="1">Membrane</location>
        <topology evidence="1">Multi-pass membrane protein</topology>
    </subcellularLocation>
</comment>
<feature type="transmembrane region" description="Helical" evidence="7">
    <location>
        <begin position="437"/>
        <end position="461"/>
    </location>
</feature>
<dbReference type="PROSITE" id="PS50216">
    <property type="entry name" value="DHHC"/>
    <property type="match status" value="1"/>
</dbReference>
<keyword evidence="4 7" id="KW-1133">Transmembrane helix</keyword>
<feature type="region of interest" description="Disordered" evidence="8">
    <location>
        <begin position="216"/>
        <end position="250"/>
    </location>
</feature>
<dbReference type="GO" id="GO:0020037">
    <property type="term" value="F:heme binding"/>
    <property type="evidence" value="ECO:0007669"/>
    <property type="project" value="InterPro"/>
</dbReference>
<evidence type="ECO:0000259" key="9">
    <source>
        <dbReference type="Pfam" id="PF01529"/>
    </source>
</evidence>
<feature type="compositionally biased region" description="Low complexity" evidence="8">
    <location>
        <begin position="15"/>
        <end position="28"/>
    </location>
</feature>
<dbReference type="GO" id="GO:0016020">
    <property type="term" value="C:membrane"/>
    <property type="evidence" value="ECO:0007669"/>
    <property type="project" value="UniProtKB-SubCell"/>
</dbReference>
<keyword evidence="2 7" id="KW-0808">Transferase</keyword>
<evidence type="ECO:0000256" key="8">
    <source>
        <dbReference type="SAM" id="MobiDB-lite"/>
    </source>
</evidence>
<proteinExistence type="inferred from homology"/>
<name>A0AA36D2W8_9BILA</name>
<dbReference type="Pfam" id="PF01529">
    <property type="entry name" value="DHHC"/>
    <property type="match status" value="1"/>
</dbReference>
<feature type="transmembrane region" description="Helical" evidence="7">
    <location>
        <begin position="277"/>
        <end position="297"/>
    </location>
</feature>
<evidence type="ECO:0000256" key="7">
    <source>
        <dbReference type="RuleBase" id="RU079119"/>
    </source>
</evidence>
<keyword evidence="3 7" id="KW-0812">Transmembrane</keyword>
<evidence type="ECO:0000256" key="4">
    <source>
        <dbReference type="ARBA" id="ARBA00022989"/>
    </source>
</evidence>
<dbReference type="Gene3D" id="1.10.490.10">
    <property type="entry name" value="Globins"/>
    <property type="match status" value="1"/>
</dbReference>
<feature type="domain" description="Palmitoyltransferase DHHC" evidence="9">
    <location>
        <begin position="392"/>
        <end position="515"/>
    </location>
</feature>
<dbReference type="EMBL" id="CATQJA010002655">
    <property type="protein sequence ID" value="CAJ0579085.1"/>
    <property type="molecule type" value="Genomic_DNA"/>
</dbReference>
<keyword evidence="11" id="KW-1185">Reference proteome</keyword>
<comment type="caution">
    <text evidence="10">The sequence shown here is derived from an EMBL/GenBank/DDBJ whole genome shotgun (WGS) entry which is preliminary data.</text>
</comment>
<feature type="compositionally biased region" description="Low complexity" evidence="8">
    <location>
        <begin position="52"/>
        <end position="64"/>
    </location>
</feature>
<organism evidence="10 11">
    <name type="scientific">Mesorhabditis spiculigera</name>
    <dbReference type="NCBI Taxonomy" id="96644"/>
    <lineage>
        <taxon>Eukaryota</taxon>
        <taxon>Metazoa</taxon>
        <taxon>Ecdysozoa</taxon>
        <taxon>Nematoda</taxon>
        <taxon>Chromadorea</taxon>
        <taxon>Rhabditida</taxon>
        <taxon>Rhabditina</taxon>
        <taxon>Rhabditomorpha</taxon>
        <taxon>Rhabditoidea</taxon>
        <taxon>Rhabditidae</taxon>
        <taxon>Mesorhabditinae</taxon>
        <taxon>Mesorhabditis</taxon>
    </lineage>
</organism>
<evidence type="ECO:0000256" key="5">
    <source>
        <dbReference type="ARBA" id="ARBA00023136"/>
    </source>
</evidence>
<dbReference type="InterPro" id="IPR012292">
    <property type="entry name" value="Globin/Proto"/>
</dbReference>
<dbReference type="GO" id="GO:0019825">
    <property type="term" value="F:oxygen binding"/>
    <property type="evidence" value="ECO:0007669"/>
    <property type="project" value="InterPro"/>
</dbReference>
<feature type="region of interest" description="Disordered" evidence="8">
    <location>
        <begin position="1"/>
        <end position="31"/>
    </location>
</feature>
<evidence type="ECO:0000256" key="2">
    <source>
        <dbReference type="ARBA" id="ARBA00022679"/>
    </source>
</evidence>
<evidence type="ECO:0000313" key="10">
    <source>
        <dbReference type="EMBL" id="CAJ0579085.1"/>
    </source>
</evidence>
<dbReference type="AlphaFoldDB" id="A0AA36D2W8"/>
<dbReference type="PANTHER" id="PTHR12246">
    <property type="entry name" value="PALMITOYLTRANSFERASE ZDHHC16"/>
    <property type="match status" value="1"/>
</dbReference>
<evidence type="ECO:0000256" key="1">
    <source>
        <dbReference type="ARBA" id="ARBA00004141"/>
    </source>
</evidence>
<dbReference type="InterPro" id="IPR001594">
    <property type="entry name" value="Palmitoyltrfase_DHHC"/>
</dbReference>
<evidence type="ECO:0000256" key="6">
    <source>
        <dbReference type="ARBA" id="ARBA00023315"/>
    </source>
</evidence>
<dbReference type="GO" id="GO:0019706">
    <property type="term" value="F:protein-cysteine S-palmitoyltransferase activity"/>
    <property type="evidence" value="ECO:0007669"/>
    <property type="project" value="UniProtKB-EC"/>
</dbReference>
<dbReference type="EC" id="2.3.1.225" evidence="7"/>
<accession>A0AA36D2W8</accession>
<dbReference type="Proteomes" id="UP001177023">
    <property type="component" value="Unassembled WGS sequence"/>
</dbReference>
<keyword evidence="5 7" id="KW-0472">Membrane</keyword>
<protein>
    <recommendedName>
        <fullName evidence="7">Palmitoyltransferase</fullName>
        <ecNumber evidence="7">2.3.1.225</ecNumber>
    </recommendedName>
</protein>
<feature type="region of interest" description="Disordered" evidence="8">
    <location>
        <begin position="43"/>
        <end position="66"/>
    </location>
</feature>
<sequence length="623" mass="70582">MGSDSSKPKNKKETNNNNNNHSTNNNFSVPSIRLPASQSCYDVPSKKEGLSRSRPGSSCSVSSRHPLNPRHRRLIQSCFANPHETIGRRIMKRAAEVREDFGRFYLNMDAEQREIAEEAIKAVLKKIIACLESAEDMQRVAEEYGTGFVELRPLGFKPDYFAVIADATITECTHLDSAVHKAHTTTHAFSQFGAMMFSSVRDGFYHEVRKRRRTSNSFSCSSNNSSVRRKKSGDSRTSSRGGSPRPVSPELFGRAQTRMAEPVGCSCKRVCLIAFQIARWFPVLFVFAILGWAYYAYVVNLCIESVESIPQKALYLVLFHILLALLVTSYLRTVFARVRRPPKEFKIPAAYREEIAGYNGEIARIAPIVQRYVEANCLPVYMREYEGRGGGYRFCPKCIAVKPDRSHHCSFCGTCVLKFDHHCPWVNTCVNFHNYKFFLLFLGYGLVFCIFCVATDLEFFVRFWRHDFLEGRGDSIKINMVMLFFVGAMFSISMGGLFFYHLYLVAKNRTTIESFRAPILTDGPNENAFNLGIRNNFRQVFGNRPLLWLLPVFTSQGDGLRFSNLKDEVPIHDIPVSPKYAEANGVDVYGDGIVFGQRDLDGLSYTLLARQSDEDEDLIIGAV</sequence>
<dbReference type="InterPro" id="IPR039859">
    <property type="entry name" value="PFA4/ZDH16/20/ERF2-like"/>
</dbReference>
<feature type="compositionally biased region" description="Low complexity" evidence="8">
    <location>
        <begin position="216"/>
        <end position="226"/>
    </location>
</feature>
<feature type="transmembrane region" description="Helical" evidence="7">
    <location>
        <begin position="313"/>
        <end position="331"/>
    </location>
</feature>
<comment type="catalytic activity">
    <reaction evidence="7">
        <text>L-cysteinyl-[protein] + hexadecanoyl-CoA = S-hexadecanoyl-L-cysteinyl-[protein] + CoA</text>
        <dbReference type="Rhea" id="RHEA:36683"/>
        <dbReference type="Rhea" id="RHEA-COMP:10131"/>
        <dbReference type="Rhea" id="RHEA-COMP:11032"/>
        <dbReference type="ChEBI" id="CHEBI:29950"/>
        <dbReference type="ChEBI" id="CHEBI:57287"/>
        <dbReference type="ChEBI" id="CHEBI:57379"/>
        <dbReference type="ChEBI" id="CHEBI:74151"/>
        <dbReference type="EC" id="2.3.1.225"/>
    </reaction>
</comment>